<dbReference type="GO" id="GO:0005886">
    <property type="term" value="C:plasma membrane"/>
    <property type="evidence" value="ECO:0007669"/>
    <property type="project" value="TreeGrafter"/>
</dbReference>
<dbReference type="InterPro" id="IPR041647">
    <property type="entry name" value="IRK_C"/>
</dbReference>
<dbReference type="GO" id="GO:0034702">
    <property type="term" value="C:monoatomic ion channel complex"/>
    <property type="evidence" value="ECO:0007669"/>
    <property type="project" value="UniProtKB-KW"/>
</dbReference>
<keyword evidence="10 11" id="KW-0407">Ion channel</keyword>
<name>A0A6G1S6J7_9ACAR</name>
<evidence type="ECO:0000256" key="13">
    <source>
        <dbReference type="SAM" id="Phobius"/>
    </source>
</evidence>
<accession>A0A6G1S6J7</accession>
<keyword evidence="4 11" id="KW-0812">Transmembrane</keyword>
<keyword evidence="9 13" id="KW-0472">Membrane</keyword>
<dbReference type="Pfam" id="PF17655">
    <property type="entry name" value="IRK_C"/>
    <property type="match status" value="1"/>
</dbReference>
<dbReference type="InterPro" id="IPR016449">
    <property type="entry name" value="K_chnl_inward-rec_Kir"/>
</dbReference>
<feature type="transmembrane region" description="Helical" evidence="13">
    <location>
        <begin position="256"/>
        <end position="280"/>
    </location>
</feature>
<dbReference type="EMBL" id="GGYP01001016">
    <property type="protein sequence ID" value="MDE45787.1"/>
    <property type="molecule type" value="Transcribed_RNA"/>
</dbReference>
<feature type="domain" description="Inward rectifier potassium channel C-terminal" evidence="15">
    <location>
        <begin position="292"/>
        <end position="464"/>
    </location>
</feature>
<evidence type="ECO:0000256" key="7">
    <source>
        <dbReference type="ARBA" id="ARBA00022989"/>
    </source>
</evidence>
<feature type="compositionally biased region" description="Basic residues" evidence="12">
    <location>
        <begin position="1"/>
        <end position="26"/>
    </location>
</feature>
<feature type="compositionally biased region" description="Low complexity" evidence="12">
    <location>
        <begin position="47"/>
        <end position="62"/>
    </location>
</feature>
<keyword evidence="6 11" id="KW-0630">Potassium</keyword>
<evidence type="ECO:0000256" key="5">
    <source>
        <dbReference type="ARBA" id="ARBA00022882"/>
    </source>
</evidence>
<keyword evidence="3 11" id="KW-0633">Potassium transport</keyword>
<feature type="domain" description="Potassium channel inwardly rectifying transmembrane" evidence="14">
    <location>
        <begin position="147"/>
        <end position="285"/>
    </location>
</feature>
<gene>
    <name evidence="16" type="primary">Kcnj6</name>
    <name evidence="16" type="ORF">g.1294</name>
</gene>
<evidence type="ECO:0000256" key="11">
    <source>
        <dbReference type="RuleBase" id="RU003822"/>
    </source>
</evidence>
<keyword evidence="8 11" id="KW-0406">Ion transport</keyword>
<evidence type="ECO:0000259" key="14">
    <source>
        <dbReference type="Pfam" id="PF01007"/>
    </source>
</evidence>
<feature type="region of interest" description="Disordered" evidence="12">
    <location>
        <begin position="89"/>
        <end position="111"/>
    </location>
</feature>
<dbReference type="InterPro" id="IPR014756">
    <property type="entry name" value="Ig_E-set"/>
</dbReference>
<evidence type="ECO:0000259" key="15">
    <source>
        <dbReference type="Pfam" id="PF17655"/>
    </source>
</evidence>
<evidence type="ECO:0000313" key="16">
    <source>
        <dbReference type="EMBL" id="MDE45787.1"/>
    </source>
</evidence>
<sequence>MDNKNSHARWHPHHHHHDNHHHHHHLNNMIQHSNSNRNNTDHRDHSNSNLNNTLTTMTTTSDDTQKELLSDSSLGNDLRRFSLPTTISTSMCHSSSETGDHHSSGHLSSAMGGLDQQAPVAAVAGVGGTITTVTRSKRKTAPLPRLVGKNGQVNLFLDNIDRRQYVRDLFTTMIDIKWRYNLMAAAFGFVFSWLFFACIWYAVLYFHNDLDHENDPAWSPCIVNVHSFPAALLFSIETQSTLGFGSRIISVECPGAIVIFCIQLIFGVVVECLIVGMVFAKLSRPTKRSQTIMYSKYATVCLREAKMCLTFRVGDVRSKSHIIGATLRASLVSSKLTKEGELIPFYHHNLNVIIDDNCKNSLLLIWPVTVVHVIDESSPFFKLNSDELANFKFEIITVLEGTVESTGQSIQVRSSYLPSEVKWGYRFEPIVSTHGYGRYAQTIIDYNKFNRIIEVSTPKCSPMEYYANERALESEATATPIIVEE</sequence>
<evidence type="ECO:0000256" key="10">
    <source>
        <dbReference type="ARBA" id="ARBA00023303"/>
    </source>
</evidence>
<evidence type="ECO:0000256" key="8">
    <source>
        <dbReference type="ARBA" id="ARBA00023065"/>
    </source>
</evidence>
<keyword evidence="2 11" id="KW-0813">Transport</keyword>
<comment type="similarity">
    <text evidence="11">Belongs to the inward rectifier-type potassium channel (TC 1.A.2.1) family.</text>
</comment>
<proteinExistence type="inferred from homology"/>
<dbReference type="FunFam" id="1.10.287.70:FF:000019">
    <property type="entry name" value="G protein-activated inward rectifier potassium channel 1"/>
    <property type="match status" value="1"/>
</dbReference>
<dbReference type="Gene3D" id="1.10.287.70">
    <property type="match status" value="1"/>
</dbReference>
<dbReference type="AlphaFoldDB" id="A0A6G1S6J7"/>
<reference evidence="16" key="1">
    <citation type="submission" date="2018-10" db="EMBL/GenBank/DDBJ databases">
        <title>Transcriptome assembly of Aceria tosichella (Wheat curl mite) Type 2.</title>
        <authorList>
            <person name="Scully E.D."/>
            <person name="Geib S.M."/>
            <person name="Palmer N.A."/>
            <person name="Gupta A.K."/>
            <person name="Sarath G."/>
            <person name="Tatineni S."/>
        </authorList>
    </citation>
    <scope>NUCLEOTIDE SEQUENCE</scope>
    <source>
        <strain evidence="16">LincolnNE</strain>
    </source>
</reference>
<evidence type="ECO:0000256" key="4">
    <source>
        <dbReference type="ARBA" id="ARBA00022692"/>
    </source>
</evidence>
<dbReference type="PANTHER" id="PTHR11767">
    <property type="entry name" value="INWARD RECTIFIER POTASSIUM CHANNEL"/>
    <property type="match status" value="1"/>
</dbReference>
<organism evidence="16">
    <name type="scientific">Aceria tosichella</name>
    <name type="common">wheat curl mite</name>
    <dbReference type="NCBI Taxonomy" id="561515"/>
    <lineage>
        <taxon>Eukaryota</taxon>
        <taxon>Metazoa</taxon>
        <taxon>Ecdysozoa</taxon>
        <taxon>Arthropoda</taxon>
        <taxon>Chelicerata</taxon>
        <taxon>Arachnida</taxon>
        <taxon>Acari</taxon>
        <taxon>Acariformes</taxon>
        <taxon>Trombidiformes</taxon>
        <taxon>Prostigmata</taxon>
        <taxon>Eupodina</taxon>
        <taxon>Eriophyoidea</taxon>
        <taxon>Eriophyidae</taxon>
        <taxon>Eriophyinae</taxon>
        <taxon>Aceriini</taxon>
        <taxon>Aceria</taxon>
    </lineage>
</organism>
<dbReference type="Pfam" id="PF01007">
    <property type="entry name" value="IRK"/>
    <property type="match status" value="1"/>
</dbReference>
<feature type="transmembrane region" description="Helical" evidence="13">
    <location>
        <begin position="182"/>
        <end position="203"/>
    </location>
</feature>
<keyword evidence="7 13" id="KW-1133">Transmembrane helix</keyword>
<evidence type="ECO:0000256" key="6">
    <source>
        <dbReference type="ARBA" id="ARBA00022958"/>
    </source>
</evidence>
<comment type="subcellular location">
    <subcellularLocation>
        <location evidence="1 11">Membrane</location>
        <topology evidence="1 11">Multi-pass membrane protein</topology>
    </subcellularLocation>
</comment>
<dbReference type="PRINTS" id="PR01320">
    <property type="entry name" value="KIRCHANNEL"/>
</dbReference>
<evidence type="ECO:0000256" key="12">
    <source>
        <dbReference type="SAM" id="MobiDB-lite"/>
    </source>
</evidence>
<feature type="region of interest" description="Disordered" evidence="12">
    <location>
        <begin position="1"/>
        <end position="71"/>
    </location>
</feature>
<keyword evidence="5 11" id="KW-0851">Voltage-gated channel</keyword>
<evidence type="ECO:0000256" key="3">
    <source>
        <dbReference type="ARBA" id="ARBA00022538"/>
    </source>
</evidence>
<dbReference type="GO" id="GO:0005242">
    <property type="term" value="F:inward rectifier potassium channel activity"/>
    <property type="evidence" value="ECO:0007669"/>
    <property type="project" value="InterPro"/>
</dbReference>
<evidence type="ECO:0000256" key="9">
    <source>
        <dbReference type="ARBA" id="ARBA00023136"/>
    </source>
</evidence>
<dbReference type="GO" id="GO:0034765">
    <property type="term" value="P:regulation of monoatomic ion transmembrane transport"/>
    <property type="evidence" value="ECO:0007669"/>
    <property type="project" value="TreeGrafter"/>
</dbReference>
<dbReference type="InterPro" id="IPR040445">
    <property type="entry name" value="Kir_TM"/>
</dbReference>
<dbReference type="Gene3D" id="2.60.40.1400">
    <property type="entry name" value="G protein-activated inward rectifier potassium channel 1"/>
    <property type="match status" value="1"/>
</dbReference>
<dbReference type="PANTHER" id="PTHR11767:SF102">
    <property type="entry name" value="INWARDLY RECTIFYING POTASSIUM CHANNEL 1, ISOFORM F"/>
    <property type="match status" value="1"/>
</dbReference>
<dbReference type="InterPro" id="IPR013518">
    <property type="entry name" value="K_chnl_inward-rec_Kir_cyto"/>
</dbReference>
<evidence type="ECO:0000256" key="2">
    <source>
        <dbReference type="ARBA" id="ARBA00022448"/>
    </source>
</evidence>
<dbReference type="SUPFAM" id="SSF81296">
    <property type="entry name" value="E set domains"/>
    <property type="match status" value="1"/>
</dbReference>
<dbReference type="GO" id="GO:1990573">
    <property type="term" value="P:potassium ion import across plasma membrane"/>
    <property type="evidence" value="ECO:0007669"/>
    <property type="project" value="TreeGrafter"/>
</dbReference>
<evidence type="ECO:0000256" key="1">
    <source>
        <dbReference type="ARBA" id="ARBA00004141"/>
    </source>
</evidence>
<protein>
    <submittedName>
        <fullName evidence="16">G protein-activated inward rectifier potassium channel 2</fullName>
    </submittedName>
</protein>
<dbReference type="SUPFAM" id="SSF81324">
    <property type="entry name" value="Voltage-gated potassium channels"/>
    <property type="match status" value="1"/>
</dbReference>